<reference evidence="2" key="2">
    <citation type="submission" date="2018-10" db="UniProtKB">
        <authorList>
            <consortium name="EnsemblPlants"/>
        </authorList>
    </citation>
    <scope>IDENTIFICATION</scope>
</reference>
<dbReference type="PANTHER" id="PTHR33052">
    <property type="entry name" value="DUF4228 DOMAIN PROTEIN-RELATED"/>
    <property type="match status" value="1"/>
</dbReference>
<evidence type="ECO:0000313" key="3">
    <source>
        <dbReference type="Proteomes" id="UP000019116"/>
    </source>
</evidence>
<dbReference type="OMA" id="ECQFKKM"/>
<feature type="region of interest" description="Disordered" evidence="1">
    <location>
        <begin position="220"/>
        <end position="300"/>
    </location>
</feature>
<feature type="region of interest" description="Disordered" evidence="1">
    <location>
        <begin position="137"/>
        <end position="186"/>
    </location>
</feature>
<dbReference type="GeneID" id="123087651"/>
<accession>A0A3B6I344</accession>
<organism evidence="2">
    <name type="scientific">Triticum aestivum</name>
    <name type="common">Wheat</name>
    <dbReference type="NCBI Taxonomy" id="4565"/>
    <lineage>
        <taxon>Eukaryota</taxon>
        <taxon>Viridiplantae</taxon>
        <taxon>Streptophyta</taxon>
        <taxon>Embryophyta</taxon>
        <taxon>Tracheophyta</taxon>
        <taxon>Spermatophyta</taxon>
        <taxon>Magnoliopsida</taxon>
        <taxon>Liliopsida</taxon>
        <taxon>Poales</taxon>
        <taxon>Poaceae</taxon>
        <taxon>BOP clade</taxon>
        <taxon>Pooideae</taxon>
        <taxon>Triticodae</taxon>
        <taxon>Triticeae</taxon>
        <taxon>Triticinae</taxon>
        <taxon>Triticum</taxon>
    </lineage>
</organism>
<dbReference type="KEGG" id="taes:123087651"/>
<dbReference type="Gramene" id="TraesCAD_scaffold_028324_01G000300.1">
    <property type="protein sequence ID" value="TraesCAD_scaffold_028324_01G000300.1"/>
    <property type="gene ID" value="TraesCAD_scaffold_028324_01G000300"/>
</dbReference>
<feature type="compositionally biased region" description="Polar residues" evidence="1">
    <location>
        <begin position="251"/>
        <end position="262"/>
    </location>
</feature>
<reference evidence="2" key="1">
    <citation type="submission" date="2018-08" db="EMBL/GenBank/DDBJ databases">
        <authorList>
            <person name="Rossello M."/>
        </authorList>
    </citation>
    <scope>NUCLEOTIDE SEQUENCE [LARGE SCALE GENOMIC DNA]</scope>
    <source>
        <strain evidence="2">cv. Chinese Spring</strain>
    </source>
</reference>
<dbReference type="Gramene" id="TraesJUL4A03G02181890.1">
    <property type="protein sequence ID" value="TraesJUL4A03G02181890.1.CDS1"/>
    <property type="gene ID" value="TraesJUL4A03G02181890"/>
</dbReference>
<dbReference type="Pfam" id="PF14009">
    <property type="entry name" value="PADRE"/>
    <property type="match status" value="1"/>
</dbReference>
<dbReference type="Gramene" id="TraesCS4A02G340700.1">
    <property type="protein sequence ID" value="TraesCS4A02G340700.1.cds1"/>
    <property type="gene ID" value="TraesCS4A02G340700"/>
</dbReference>
<dbReference type="Gramene" id="TraesROB_scaffold_047629_01G000200.1">
    <property type="protein sequence ID" value="TraesROB_scaffold_047629_01G000200.1"/>
    <property type="gene ID" value="TraesROB_scaffold_047629_01G000200"/>
</dbReference>
<dbReference type="Gramene" id="TraesCLE_scaffold_022454_01G000300.1">
    <property type="protein sequence ID" value="TraesCLE_scaffold_022454_01G000300.1"/>
    <property type="gene ID" value="TraesCLE_scaffold_022454_01G000300"/>
</dbReference>
<evidence type="ECO:0000256" key="1">
    <source>
        <dbReference type="SAM" id="MobiDB-lite"/>
    </source>
</evidence>
<dbReference type="Gramene" id="TraesWEE_scaffold_020303_01G000300.1">
    <property type="protein sequence ID" value="TraesWEE_scaffold_020303_01G000300.1"/>
    <property type="gene ID" value="TraesWEE_scaffold_020303_01G000300"/>
</dbReference>
<dbReference type="Gramene" id="TraesARI4A03G02200250.1">
    <property type="protein sequence ID" value="TraesARI4A03G02200250.1.CDS1"/>
    <property type="gene ID" value="TraesARI4A03G02200250"/>
</dbReference>
<protein>
    <submittedName>
        <fullName evidence="2">Uncharacterized protein</fullName>
    </submittedName>
</protein>
<dbReference type="InterPro" id="IPR025322">
    <property type="entry name" value="PADRE_dom"/>
</dbReference>
<gene>
    <name evidence="2" type="primary">LOC123087651</name>
</gene>
<dbReference type="RefSeq" id="XP_044365631.1">
    <property type="nucleotide sequence ID" value="XM_044509696.1"/>
</dbReference>
<dbReference type="Gramene" id="TraesMAC4A03G02160520.1">
    <property type="protein sequence ID" value="TraesMAC4A03G02160520.1.CDS1"/>
    <property type="gene ID" value="TraesMAC4A03G02160520"/>
</dbReference>
<dbReference type="EnsemblPlants" id="TraesCS4A02G340700.1">
    <property type="protein sequence ID" value="TraesCS4A02G340700.1.cds1"/>
    <property type="gene ID" value="TraesCS4A02G340700"/>
</dbReference>
<dbReference type="Gramene" id="TraesCS4A03G0846800.1">
    <property type="protein sequence ID" value="TraesCS4A03G0846800.1.CDS1"/>
    <property type="gene ID" value="TraesCS4A03G0846800"/>
</dbReference>
<dbReference type="Gramene" id="TraesLDM4A03G02161580.1">
    <property type="protein sequence ID" value="TraesLDM4A03G02161580.1.CDS1"/>
    <property type="gene ID" value="TraesLDM4A03G02161580"/>
</dbReference>
<dbReference type="Gramene" id="TraesSYM4A03G02189180.1">
    <property type="protein sequence ID" value="TraesSYM4A03G02189180.1.CDS1"/>
    <property type="gene ID" value="TraesSYM4A03G02189180"/>
</dbReference>
<keyword evidence="3" id="KW-1185">Reference proteome</keyword>
<dbReference type="Gramene" id="TraesLAC4A03G02115040.1">
    <property type="protein sequence ID" value="TraesLAC4A03G02115040.1.CDS1"/>
    <property type="gene ID" value="TraesLAC4A03G02115040"/>
</dbReference>
<feature type="compositionally biased region" description="Acidic residues" evidence="1">
    <location>
        <begin position="153"/>
        <end position="171"/>
    </location>
</feature>
<dbReference type="Gramene" id="TraesPARA_EIv1.0_1225030.1">
    <property type="protein sequence ID" value="TraesPARA_EIv1.0_1225030.1.CDS1"/>
    <property type="gene ID" value="TraesPARA_EIv1.0_1225030"/>
</dbReference>
<dbReference type="AlphaFoldDB" id="A0A3B6I344"/>
<dbReference type="Gramene" id="TraesJAG4A03G02163150.1">
    <property type="protein sequence ID" value="TraesJAG4A03G02163150.1.CDS1"/>
    <property type="gene ID" value="TraesJAG4A03G02163150"/>
</dbReference>
<sequence length="300" mass="32245">MARHGGGGGSGSCTSKASLARYIPRALRGRKKQQPYLMGGRRRAPDGYAASVELSASAGSTWPADSVVRVVLWSGIVEVYAGVVLACAVVGNHPPGLCLAHPDVFRNPHGATVRPLEPLFPGQKVLLLPETTVRRLQRDIPEGSVGANPDHDDREDEDAAASSTDDADTDADMSSSSWSGEEREATPEGCCARDYFVNRELWAEWQFKRMVDRGLAVKKEGAAGPAKKDKKRRRKTKQTDGTPDAAAGTGCRNSGRISQAQKWTRPWEPSLPSVDEDEEDATPPSTPSSEAAARTDHETA</sequence>
<proteinExistence type="predicted"/>
<evidence type="ECO:0000313" key="2">
    <source>
        <dbReference type="EnsemblPlants" id="TraesCS4A02G340700.1.cds1"/>
    </source>
</evidence>
<name>A0A3B6I344_WHEAT</name>
<dbReference type="Proteomes" id="UP000019116">
    <property type="component" value="Chromosome 4A"/>
</dbReference>